<name>A0A857C402_9HYPH</name>
<keyword evidence="1" id="KW-0732">Signal</keyword>
<evidence type="ECO:0000256" key="1">
    <source>
        <dbReference type="SAM" id="SignalP"/>
    </source>
</evidence>
<sequence length="152" mass="16292">MTPPRLASLPALAALAGFALLAIVPPALAEEEIFGTWRTPADGTVRVGPCGSAPCGLLVDFPPPPGTTVQSATDVKNRDAAKRDRKLLNVPVIWDIAPGDRDGTWSARVYDPRRGVTANATATLQGDDQLTLRGCVRMVVQFCETEVWRRAN</sequence>
<dbReference type="Pfam" id="PF09917">
    <property type="entry name" value="DUF2147"/>
    <property type="match status" value="1"/>
</dbReference>
<dbReference type="PANTHER" id="PTHR36919:SF2">
    <property type="entry name" value="BLL6627 PROTEIN"/>
    <property type="match status" value="1"/>
</dbReference>
<dbReference type="Proteomes" id="UP000435648">
    <property type="component" value="Chromosome"/>
</dbReference>
<evidence type="ECO:0000313" key="4">
    <source>
        <dbReference type="Proteomes" id="UP000435648"/>
    </source>
</evidence>
<dbReference type="PANTHER" id="PTHR36919">
    <property type="entry name" value="BLR1215 PROTEIN"/>
    <property type="match status" value="1"/>
</dbReference>
<evidence type="ECO:0000313" key="3">
    <source>
        <dbReference type="EMBL" id="QGZ33624.1"/>
    </source>
</evidence>
<dbReference type="OrthoDB" id="9811671at2"/>
<evidence type="ECO:0000259" key="2">
    <source>
        <dbReference type="Pfam" id="PF09917"/>
    </source>
</evidence>
<feature type="chain" id="PRO_5032390712" evidence="1">
    <location>
        <begin position="30"/>
        <end position="152"/>
    </location>
</feature>
<gene>
    <name evidence="3" type="ORF">GH266_03360</name>
</gene>
<feature type="domain" description="DUF2147" evidence="2">
    <location>
        <begin position="35"/>
        <end position="150"/>
    </location>
</feature>
<dbReference type="InterPro" id="IPR019223">
    <property type="entry name" value="DUF2147"/>
</dbReference>
<reference evidence="3 4" key="1">
    <citation type="submission" date="2019-12" db="EMBL/GenBank/DDBJ databases">
        <title>The genome of Stappia indica PHM037.</title>
        <authorList>
            <person name="Kacar D."/>
            <person name="Galan B."/>
            <person name="Canedo L."/>
            <person name="Rodriguez P."/>
            <person name="de la Calle F."/>
            <person name="Garcia J.L."/>
        </authorList>
    </citation>
    <scope>NUCLEOTIDE SEQUENCE [LARGE SCALE GENOMIC DNA]</scope>
    <source>
        <strain evidence="3 4">PHM037</strain>
    </source>
</reference>
<dbReference type="EMBL" id="CP046908">
    <property type="protein sequence ID" value="QGZ33624.1"/>
    <property type="molecule type" value="Genomic_DNA"/>
</dbReference>
<dbReference type="AlphaFoldDB" id="A0A857C402"/>
<organism evidence="3 4">
    <name type="scientific">Stappia indica</name>
    <dbReference type="NCBI Taxonomy" id="538381"/>
    <lineage>
        <taxon>Bacteria</taxon>
        <taxon>Pseudomonadati</taxon>
        <taxon>Pseudomonadota</taxon>
        <taxon>Alphaproteobacteria</taxon>
        <taxon>Hyphomicrobiales</taxon>
        <taxon>Stappiaceae</taxon>
        <taxon>Stappia</taxon>
    </lineage>
</organism>
<feature type="signal peptide" evidence="1">
    <location>
        <begin position="1"/>
        <end position="29"/>
    </location>
</feature>
<dbReference type="Gene3D" id="2.40.128.520">
    <property type="match status" value="1"/>
</dbReference>
<dbReference type="RefSeq" id="WP_158192631.1">
    <property type="nucleotide sequence ID" value="NZ_CP046908.1"/>
</dbReference>
<accession>A0A857C402</accession>
<proteinExistence type="predicted"/>
<dbReference type="KEGG" id="siw:GH266_03360"/>
<protein>
    <submittedName>
        <fullName evidence="3">DUF2147 domain-containing protein</fullName>
    </submittedName>
</protein>